<dbReference type="PROSITE" id="PS00107">
    <property type="entry name" value="PROTEIN_KINASE_ATP"/>
    <property type="match status" value="1"/>
</dbReference>
<evidence type="ECO:0000256" key="4">
    <source>
        <dbReference type="ARBA" id="ARBA00022741"/>
    </source>
</evidence>
<dbReference type="InterPro" id="IPR017441">
    <property type="entry name" value="Protein_kinase_ATP_BS"/>
</dbReference>
<dbReference type="GO" id="GO:0005524">
    <property type="term" value="F:ATP binding"/>
    <property type="evidence" value="ECO:0007669"/>
    <property type="project" value="UniProtKB-UniRule"/>
</dbReference>
<evidence type="ECO:0000256" key="8">
    <source>
        <dbReference type="ARBA" id="ARBA00047454"/>
    </source>
</evidence>
<evidence type="ECO:0000259" key="12">
    <source>
        <dbReference type="PROSITE" id="PS51285"/>
    </source>
</evidence>
<reference evidence="13" key="1">
    <citation type="submission" date="2021-05" db="EMBL/GenBank/DDBJ databases">
        <authorList>
            <person name="Khan N."/>
        </authorList>
    </citation>
    <scope>NUCLEOTIDE SEQUENCE</scope>
</reference>
<keyword evidence="5" id="KW-0418">Kinase</keyword>
<evidence type="ECO:0000313" key="13">
    <source>
        <dbReference type="EMBL" id="CAG7557699.1"/>
    </source>
</evidence>
<keyword evidence="2" id="KW-0723">Serine/threonine-protein kinase</keyword>
<sequence length="593" mass="67271">MPSLGFLKKKRTREGNSDPSASSPTSPVTPTTSRSKSISKAFHLPRNNRHSTSAPSTQPTNAHQQPQQQPDHQHQEGAAPQSNQPPAQTQQTAGATDGQQQQQHQDQDMDTIKLHKPEYGTNSMSPHDHQNLPSINNLINQPQQQTNAQGNSYNNGQTNPQYLAATIDNHRPQTVSPGTDPAVLQQQQQQAMPQPSSMPPQQQQQPSDYQQSQQQYQQQQPQAQQQPQQFQQQHHQEQNQNQVSQQQQQQPSQQQHTHQPGHQYTNSVMRVTKGKYSLGDFDILRTLGTGSFGRVHLVQSKHNQRFYAVKVLKKAQVVKMKQVEHTNDERRMLADVKHPFLITLWGTFQDSKNLYMVMDFVEGGELFSLLRKSGRFPNPVAKFYAAEVTLALEYLHSKNIIYRDLKPENLLLDRHGHLKITDFGFAKRVPDKTWTLCGTPDYLAPEVVSNKGYNKSVDWWSLGILIYEMLCGYTPFWDSGSPMKIYENILKGKVKYPAYVNADAQNLLERLITADLTKRLGNLYGGPADVKNHPWFAEVTWDRLARKDIDAPYTPPVKAGAGDASQFDRYPEDPEKYGMVGGTDEYGHMFTEF</sequence>
<name>A0A8J2IZ42_FUSEQ</name>
<evidence type="ECO:0000256" key="3">
    <source>
        <dbReference type="ARBA" id="ARBA00022679"/>
    </source>
</evidence>
<dbReference type="GO" id="GO:0005952">
    <property type="term" value="C:cAMP-dependent protein kinase complex"/>
    <property type="evidence" value="ECO:0007669"/>
    <property type="project" value="TreeGrafter"/>
</dbReference>
<dbReference type="Pfam" id="PF00069">
    <property type="entry name" value="Pkinase"/>
    <property type="match status" value="1"/>
</dbReference>
<evidence type="ECO:0000259" key="11">
    <source>
        <dbReference type="PROSITE" id="PS50011"/>
    </source>
</evidence>
<comment type="caution">
    <text evidence="13">The sequence shown here is derived from an EMBL/GenBank/DDBJ whole genome shotgun (WGS) entry which is preliminary data.</text>
</comment>
<dbReference type="AlphaFoldDB" id="A0A8J2IZ42"/>
<feature type="binding site" evidence="9">
    <location>
        <position position="310"/>
    </location>
    <ligand>
        <name>ATP</name>
        <dbReference type="ChEBI" id="CHEBI:30616"/>
    </ligand>
</feature>
<dbReference type="EMBL" id="CAJSTJ010000120">
    <property type="protein sequence ID" value="CAG7557699.1"/>
    <property type="molecule type" value="Genomic_DNA"/>
</dbReference>
<evidence type="ECO:0000256" key="10">
    <source>
        <dbReference type="SAM" id="MobiDB-lite"/>
    </source>
</evidence>
<dbReference type="GO" id="GO:0007165">
    <property type="term" value="P:signal transduction"/>
    <property type="evidence" value="ECO:0007669"/>
    <property type="project" value="UniProtKB-ARBA"/>
</dbReference>
<accession>A0A8J2IZ42</accession>
<evidence type="ECO:0000256" key="7">
    <source>
        <dbReference type="ARBA" id="ARBA00047292"/>
    </source>
</evidence>
<dbReference type="InterPro" id="IPR008271">
    <property type="entry name" value="Ser/Thr_kinase_AS"/>
</dbReference>
<keyword evidence="3" id="KW-0808">Transferase</keyword>
<dbReference type="PROSITE" id="PS51285">
    <property type="entry name" value="AGC_KINASE_CTER"/>
    <property type="match status" value="1"/>
</dbReference>
<evidence type="ECO:0000313" key="14">
    <source>
        <dbReference type="Proteomes" id="UP000693738"/>
    </source>
</evidence>
<dbReference type="FunFam" id="1.10.510.10:FF:000005">
    <property type="entry name" value="cAMP-dependent protein kinase catalytic subunit alpha"/>
    <property type="match status" value="1"/>
</dbReference>
<dbReference type="PANTHER" id="PTHR24353:SF153">
    <property type="entry name" value="CAMP-DEPENDENT PROTEIN KINASE CATALYTIC SUBUNIT 1"/>
    <property type="match status" value="1"/>
</dbReference>
<evidence type="ECO:0000256" key="5">
    <source>
        <dbReference type="ARBA" id="ARBA00022777"/>
    </source>
</evidence>
<dbReference type="PROSITE" id="PS00108">
    <property type="entry name" value="PROTEIN_KINASE_ST"/>
    <property type="match status" value="1"/>
</dbReference>
<evidence type="ECO:0000256" key="9">
    <source>
        <dbReference type="PROSITE-ProRule" id="PRU10141"/>
    </source>
</evidence>
<evidence type="ECO:0000256" key="6">
    <source>
        <dbReference type="ARBA" id="ARBA00022840"/>
    </source>
</evidence>
<dbReference type="SMART" id="SM00220">
    <property type="entry name" value="S_TKc"/>
    <property type="match status" value="1"/>
</dbReference>
<dbReference type="SMART" id="SM00133">
    <property type="entry name" value="S_TK_X"/>
    <property type="match status" value="1"/>
</dbReference>
<dbReference type="EC" id="2.7.11.11" evidence="1"/>
<proteinExistence type="predicted"/>
<comment type="catalytic activity">
    <reaction evidence="8">
        <text>L-seryl-[protein] + ATP = O-phospho-L-seryl-[protein] + ADP + H(+)</text>
        <dbReference type="Rhea" id="RHEA:17989"/>
        <dbReference type="Rhea" id="RHEA-COMP:9863"/>
        <dbReference type="Rhea" id="RHEA-COMP:11604"/>
        <dbReference type="ChEBI" id="CHEBI:15378"/>
        <dbReference type="ChEBI" id="CHEBI:29999"/>
        <dbReference type="ChEBI" id="CHEBI:30616"/>
        <dbReference type="ChEBI" id="CHEBI:83421"/>
        <dbReference type="ChEBI" id="CHEBI:456216"/>
        <dbReference type="EC" id="2.7.11.11"/>
    </reaction>
</comment>
<feature type="compositionally biased region" description="Low complexity" evidence="10">
    <location>
        <begin position="185"/>
        <end position="263"/>
    </location>
</feature>
<dbReference type="PANTHER" id="PTHR24353">
    <property type="entry name" value="CYCLIC NUCLEOTIDE-DEPENDENT PROTEIN KINASE"/>
    <property type="match status" value="1"/>
</dbReference>
<feature type="region of interest" description="Disordered" evidence="10">
    <location>
        <begin position="1"/>
        <end position="265"/>
    </location>
</feature>
<feature type="compositionally biased region" description="Low complexity" evidence="10">
    <location>
        <begin position="58"/>
        <end position="70"/>
    </location>
</feature>
<comment type="catalytic activity">
    <reaction evidence="7">
        <text>L-threonyl-[protein] + ATP = O-phospho-L-threonyl-[protein] + ADP + H(+)</text>
        <dbReference type="Rhea" id="RHEA:46608"/>
        <dbReference type="Rhea" id="RHEA-COMP:11060"/>
        <dbReference type="Rhea" id="RHEA-COMP:11605"/>
        <dbReference type="ChEBI" id="CHEBI:15378"/>
        <dbReference type="ChEBI" id="CHEBI:30013"/>
        <dbReference type="ChEBI" id="CHEBI:30616"/>
        <dbReference type="ChEBI" id="CHEBI:61977"/>
        <dbReference type="ChEBI" id="CHEBI:456216"/>
        <dbReference type="EC" id="2.7.11.11"/>
    </reaction>
</comment>
<feature type="domain" description="AGC-kinase C-terminal" evidence="12">
    <location>
        <begin position="537"/>
        <end position="593"/>
    </location>
</feature>
<organism evidence="13 14">
    <name type="scientific">Fusarium equiseti</name>
    <name type="common">Fusarium scirpi</name>
    <dbReference type="NCBI Taxonomy" id="61235"/>
    <lineage>
        <taxon>Eukaryota</taxon>
        <taxon>Fungi</taxon>
        <taxon>Dikarya</taxon>
        <taxon>Ascomycota</taxon>
        <taxon>Pezizomycotina</taxon>
        <taxon>Sordariomycetes</taxon>
        <taxon>Hypocreomycetidae</taxon>
        <taxon>Hypocreales</taxon>
        <taxon>Nectriaceae</taxon>
        <taxon>Fusarium</taxon>
        <taxon>Fusarium incarnatum-equiseti species complex</taxon>
    </lineage>
</organism>
<dbReference type="FunFam" id="3.30.200.20:FF:000005">
    <property type="entry name" value="cAMP-dependent protein kinase catalytic subunit"/>
    <property type="match status" value="1"/>
</dbReference>
<keyword evidence="6 9" id="KW-0067">ATP-binding</keyword>
<feature type="compositionally biased region" description="Basic and acidic residues" evidence="10">
    <location>
        <begin position="105"/>
        <end position="118"/>
    </location>
</feature>
<evidence type="ECO:0000256" key="2">
    <source>
        <dbReference type="ARBA" id="ARBA00022527"/>
    </source>
</evidence>
<dbReference type="InterPro" id="IPR000719">
    <property type="entry name" value="Prot_kinase_dom"/>
</dbReference>
<dbReference type="GO" id="GO:0005634">
    <property type="term" value="C:nucleus"/>
    <property type="evidence" value="ECO:0007669"/>
    <property type="project" value="TreeGrafter"/>
</dbReference>
<feature type="domain" description="Protein kinase" evidence="11">
    <location>
        <begin position="281"/>
        <end position="536"/>
    </location>
</feature>
<gene>
    <name evidence="13" type="ORF">FEQUK3_LOCUS3443</name>
</gene>
<feature type="compositionally biased region" description="Polar residues" evidence="10">
    <location>
        <begin position="120"/>
        <end position="161"/>
    </location>
</feature>
<dbReference type="PROSITE" id="PS50011">
    <property type="entry name" value="PROTEIN_KINASE_DOM"/>
    <property type="match status" value="1"/>
</dbReference>
<feature type="compositionally biased region" description="Low complexity" evidence="10">
    <location>
        <begin position="77"/>
        <end position="104"/>
    </location>
</feature>
<evidence type="ECO:0000256" key="1">
    <source>
        <dbReference type="ARBA" id="ARBA00012444"/>
    </source>
</evidence>
<dbReference type="GO" id="GO:0004691">
    <property type="term" value="F:cAMP-dependent protein kinase activity"/>
    <property type="evidence" value="ECO:0007669"/>
    <property type="project" value="UniProtKB-EC"/>
</dbReference>
<dbReference type="InterPro" id="IPR000961">
    <property type="entry name" value="AGC-kinase_C"/>
</dbReference>
<dbReference type="GO" id="GO:0005829">
    <property type="term" value="C:cytosol"/>
    <property type="evidence" value="ECO:0007669"/>
    <property type="project" value="TreeGrafter"/>
</dbReference>
<keyword evidence="4 9" id="KW-0547">Nucleotide-binding</keyword>
<feature type="compositionally biased region" description="Low complexity" evidence="10">
    <location>
        <begin position="17"/>
        <end position="36"/>
    </location>
</feature>
<protein>
    <recommendedName>
        <fullName evidence="1">cAMP-dependent protein kinase</fullName>
        <ecNumber evidence="1">2.7.11.11</ecNumber>
    </recommendedName>
</protein>
<dbReference type="Proteomes" id="UP000693738">
    <property type="component" value="Unassembled WGS sequence"/>
</dbReference>
<dbReference type="CDD" id="cd05580">
    <property type="entry name" value="STKc_PKA_like"/>
    <property type="match status" value="1"/>
</dbReference>